<sequence length="525" mass="57691">MKNSYLAFLLFLSVSICWAQSTPPGATEWVKVTVPQNMRSSPFNTERFVSLPRNFSLAVYARISGARFMAIAPNGDLLVSVPGQGRVKLVRPSASGSPQITDFVSGLARPHDLVFHEINGTTYLYVSEKNKISRYTYQNGDLTGQNREIIVDNLPDASLPELNGNYGHELKNIALDRNHNLYVSIASTCNACASDTQSDPIRGAIYVYDAQGKNRRLFAKGLRNAEGLAFIPGTDELWVTVNNRDQIRYPFNDATGNYGKIIPNYVDNNPAEEFTKVRDGGDYGWPFCNPVLTQGTENMPFAPDYELNRNGTVNCDNMNRISKGIAAHSAPLGFVFSQGTKLAAPYNNGAILALHGSWNRTKKTGYKVIYFPWNASTQTPGAQVSLVDHILNEDSTSAWARPVDVAIDLQGNLLISDDQSGTIFKMSYHDPLGVNDNLPTGYQVNIAPMPAQKSTQLTIEVPAPINATVTLVNLHGDKLWETTQTLARGSTKIKVATDHLPAGMYLLQIGTPAFQVSRKVLVQKE</sequence>
<dbReference type="InterPro" id="IPR011042">
    <property type="entry name" value="6-blade_b-propeller_TolB-like"/>
</dbReference>
<dbReference type="RefSeq" id="WP_123126619.1">
    <property type="nucleotide sequence ID" value="NZ_RJJD01000004.1"/>
</dbReference>
<dbReference type="InterPro" id="IPR011041">
    <property type="entry name" value="Quinoprot_gluc/sorb_DH_b-prop"/>
</dbReference>
<feature type="chain" id="PRO_5018302166" evidence="1">
    <location>
        <begin position="20"/>
        <end position="525"/>
    </location>
</feature>
<name>A0A3M9MTA5_9BACT</name>
<proteinExistence type="predicted"/>
<dbReference type="AlphaFoldDB" id="A0A3M9MTA5"/>
<feature type="domain" description="Pyrroloquinoline quinone-dependent pyranose dehydrogenase beta-propeller" evidence="2">
    <location>
        <begin position="60"/>
        <end position="426"/>
    </location>
</feature>
<evidence type="ECO:0000313" key="4">
    <source>
        <dbReference type="Proteomes" id="UP000272117"/>
    </source>
</evidence>
<dbReference type="PANTHER" id="PTHR19328:SF53">
    <property type="entry name" value="MEMBRANE PROTEIN"/>
    <property type="match status" value="1"/>
</dbReference>
<dbReference type="EMBL" id="RJJD01000004">
    <property type="protein sequence ID" value="RNI28764.1"/>
    <property type="molecule type" value="Genomic_DNA"/>
</dbReference>
<dbReference type="NCBIfam" id="TIGR04183">
    <property type="entry name" value="Por_Secre_tail"/>
    <property type="match status" value="1"/>
</dbReference>
<evidence type="ECO:0000313" key="3">
    <source>
        <dbReference type="EMBL" id="RNI28764.1"/>
    </source>
</evidence>
<protein>
    <submittedName>
        <fullName evidence="3">T9SS C-terminal target domain-containing protein</fullName>
    </submittedName>
</protein>
<gene>
    <name evidence="3" type="ORF">EFB08_09040</name>
</gene>
<dbReference type="InterPro" id="IPR026444">
    <property type="entry name" value="Secre_tail"/>
</dbReference>
<dbReference type="PANTHER" id="PTHR19328">
    <property type="entry name" value="HEDGEHOG-INTERACTING PROTEIN"/>
    <property type="match status" value="1"/>
</dbReference>
<dbReference type="Gene3D" id="2.120.10.30">
    <property type="entry name" value="TolB, C-terminal domain"/>
    <property type="match status" value="1"/>
</dbReference>
<keyword evidence="1" id="KW-0732">Signal</keyword>
<dbReference type="InterPro" id="IPR054539">
    <property type="entry name" value="Beta-prop_PDH"/>
</dbReference>
<accession>A0A3M9MTA5</accession>
<reference evidence="3 4" key="1">
    <citation type="submission" date="2018-11" db="EMBL/GenBank/DDBJ databases">
        <title>Rufibacter latericius sp. nov., isolated from water in Baiyang Lake.</title>
        <authorList>
            <person name="Yang Y."/>
        </authorList>
    </citation>
    <scope>NUCLEOTIDE SEQUENCE [LARGE SCALE GENOMIC DNA]</scope>
    <source>
        <strain evidence="3 4">R-22-1c-1</strain>
    </source>
</reference>
<keyword evidence="4" id="KW-1185">Reference proteome</keyword>
<organism evidence="3 4">
    <name type="scientific">Rufibacter latericius</name>
    <dbReference type="NCBI Taxonomy" id="2487040"/>
    <lineage>
        <taxon>Bacteria</taxon>
        <taxon>Pseudomonadati</taxon>
        <taxon>Bacteroidota</taxon>
        <taxon>Cytophagia</taxon>
        <taxon>Cytophagales</taxon>
        <taxon>Hymenobacteraceae</taxon>
        <taxon>Rufibacter</taxon>
    </lineage>
</organism>
<dbReference type="Pfam" id="PF22807">
    <property type="entry name" value="TrAA12"/>
    <property type="match status" value="1"/>
</dbReference>
<comment type="caution">
    <text evidence="3">The sequence shown here is derived from an EMBL/GenBank/DDBJ whole genome shotgun (WGS) entry which is preliminary data.</text>
</comment>
<feature type="signal peptide" evidence="1">
    <location>
        <begin position="1"/>
        <end position="19"/>
    </location>
</feature>
<dbReference type="OrthoDB" id="9811395at2"/>
<evidence type="ECO:0000259" key="2">
    <source>
        <dbReference type="Pfam" id="PF22807"/>
    </source>
</evidence>
<dbReference type="SUPFAM" id="SSF50952">
    <property type="entry name" value="Soluble quinoprotein glucose dehydrogenase"/>
    <property type="match status" value="1"/>
</dbReference>
<evidence type="ECO:0000256" key="1">
    <source>
        <dbReference type="SAM" id="SignalP"/>
    </source>
</evidence>
<dbReference type="Proteomes" id="UP000272117">
    <property type="component" value="Unassembled WGS sequence"/>
</dbReference>